<dbReference type="InterPro" id="IPR009057">
    <property type="entry name" value="Homeodomain-like_sf"/>
</dbReference>
<dbReference type="InterPro" id="IPR039538">
    <property type="entry name" value="BetI_C"/>
</dbReference>
<dbReference type="Pfam" id="PF13977">
    <property type="entry name" value="TetR_C_6"/>
    <property type="match status" value="1"/>
</dbReference>
<keyword evidence="2" id="KW-0805">Transcription regulation</keyword>
<dbReference type="eggNOG" id="COG1309">
    <property type="taxonomic scope" value="Bacteria"/>
</dbReference>
<keyword evidence="4" id="KW-0804">Transcription</keyword>
<evidence type="ECO:0000256" key="1">
    <source>
        <dbReference type="ARBA" id="ARBA00022491"/>
    </source>
</evidence>
<sequence length="199" mass="21789">MPKVVDPDQRRTQILDAALRLVDTRGHDGLSFRNVATESGLNIGSIRHTYPTQHDLLADAAVHVGRQMDERLTRHDLSGDPGTHTISSAVDALSELLPLDDDRRRENVVLGEFMLASRTQAVFHKITDEMSRSMESVVSQVLAGLSVPADELPRRAATVKSLMVGMTFDVTTGHGDLHPDGMLSLLIDTLRDTTHGHPS</sequence>
<keyword evidence="1" id="KW-0678">Repressor</keyword>
<evidence type="ECO:0000256" key="5">
    <source>
        <dbReference type="PROSITE-ProRule" id="PRU00335"/>
    </source>
</evidence>
<accession>X5EFG5</accession>
<evidence type="ECO:0000256" key="3">
    <source>
        <dbReference type="ARBA" id="ARBA00023125"/>
    </source>
</evidence>
<dbReference type="Proteomes" id="UP000023703">
    <property type="component" value="Chromosome"/>
</dbReference>
<organism evidence="7 8">
    <name type="scientific">Corynebacterium glyciniphilum AJ 3170</name>
    <dbReference type="NCBI Taxonomy" id="1404245"/>
    <lineage>
        <taxon>Bacteria</taxon>
        <taxon>Bacillati</taxon>
        <taxon>Actinomycetota</taxon>
        <taxon>Actinomycetes</taxon>
        <taxon>Mycobacteriales</taxon>
        <taxon>Corynebacteriaceae</taxon>
        <taxon>Corynebacterium</taxon>
    </lineage>
</organism>
<dbReference type="InterPro" id="IPR036271">
    <property type="entry name" value="Tet_transcr_reg_TetR-rel_C_sf"/>
</dbReference>
<dbReference type="SUPFAM" id="SSF46689">
    <property type="entry name" value="Homeodomain-like"/>
    <property type="match status" value="1"/>
</dbReference>
<dbReference type="STRING" id="1404245.CGLY_14425"/>
<dbReference type="Pfam" id="PF00440">
    <property type="entry name" value="TetR_N"/>
    <property type="match status" value="1"/>
</dbReference>
<dbReference type="AlphaFoldDB" id="X5EFG5"/>
<evidence type="ECO:0000256" key="2">
    <source>
        <dbReference type="ARBA" id="ARBA00023015"/>
    </source>
</evidence>
<dbReference type="InterPro" id="IPR050109">
    <property type="entry name" value="HTH-type_TetR-like_transc_reg"/>
</dbReference>
<dbReference type="RefSeq" id="WP_038550332.1">
    <property type="nucleotide sequence ID" value="NZ_CP006842.1"/>
</dbReference>
<dbReference type="OrthoDB" id="9816296at2"/>
<name>X5EFG5_9CORY</name>
<dbReference type="GO" id="GO:0003700">
    <property type="term" value="F:DNA-binding transcription factor activity"/>
    <property type="evidence" value="ECO:0007669"/>
    <property type="project" value="TreeGrafter"/>
</dbReference>
<feature type="domain" description="HTH tetR-type" evidence="6">
    <location>
        <begin position="8"/>
        <end position="68"/>
    </location>
</feature>
<dbReference type="GO" id="GO:0000976">
    <property type="term" value="F:transcription cis-regulatory region binding"/>
    <property type="evidence" value="ECO:0007669"/>
    <property type="project" value="TreeGrafter"/>
</dbReference>
<dbReference type="InterPro" id="IPR001647">
    <property type="entry name" value="HTH_TetR"/>
</dbReference>
<proteinExistence type="predicted"/>
<evidence type="ECO:0000256" key="4">
    <source>
        <dbReference type="ARBA" id="ARBA00023163"/>
    </source>
</evidence>
<keyword evidence="3 5" id="KW-0238">DNA-binding</keyword>
<evidence type="ECO:0000259" key="6">
    <source>
        <dbReference type="PROSITE" id="PS50977"/>
    </source>
</evidence>
<dbReference type="Gene3D" id="1.10.357.10">
    <property type="entry name" value="Tetracycline Repressor, domain 2"/>
    <property type="match status" value="1"/>
</dbReference>
<dbReference type="KEGG" id="cgy:CGLY_14425"/>
<dbReference type="HOGENOM" id="CLU_069356_15_10_11"/>
<gene>
    <name evidence="7" type="ORF">CGLY_14425</name>
</gene>
<evidence type="ECO:0000313" key="7">
    <source>
        <dbReference type="EMBL" id="AHW65321.1"/>
    </source>
</evidence>
<dbReference type="SUPFAM" id="SSF48498">
    <property type="entry name" value="Tetracyclin repressor-like, C-terminal domain"/>
    <property type="match status" value="1"/>
</dbReference>
<keyword evidence="8" id="KW-1185">Reference proteome</keyword>
<dbReference type="PANTHER" id="PTHR30055">
    <property type="entry name" value="HTH-TYPE TRANSCRIPTIONAL REGULATOR RUTR"/>
    <property type="match status" value="1"/>
</dbReference>
<dbReference type="EMBL" id="CP006842">
    <property type="protein sequence ID" value="AHW65321.1"/>
    <property type="molecule type" value="Genomic_DNA"/>
</dbReference>
<feature type="DNA-binding region" description="H-T-H motif" evidence="5">
    <location>
        <begin position="31"/>
        <end position="50"/>
    </location>
</feature>
<evidence type="ECO:0000313" key="8">
    <source>
        <dbReference type="Proteomes" id="UP000023703"/>
    </source>
</evidence>
<dbReference type="PROSITE" id="PS50977">
    <property type="entry name" value="HTH_TETR_2"/>
    <property type="match status" value="1"/>
</dbReference>
<protein>
    <submittedName>
        <fullName evidence="7">Putative transcriptional regulator, TetR-family</fullName>
    </submittedName>
</protein>
<dbReference type="PANTHER" id="PTHR30055:SF234">
    <property type="entry name" value="HTH-TYPE TRANSCRIPTIONAL REGULATOR BETI"/>
    <property type="match status" value="1"/>
</dbReference>
<reference evidence="7 8" key="1">
    <citation type="journal article" date="2015" name="Int. J. Syst. Evol. Microbiol.">
        <title>Revisiting Corynebacterium glyciniphilum (ex Kubota et al., 1972) sp. nov., nom. rev., isolated from putrefied banana.</title>
        <authorList>
            <person name="Al-Dilaimi A."/>
            <person name="Bednarz H."/>
            <person name="Lomker A."/>
            <person name="Niehaus K."/>
            <person name="Kalinowski J."/>
            <person name="Ruckert C."/>
        </authorList>
    </citation>
    <scope>NUCLEOTIDE SEQUENCE [LARGE SCALE GENOMIC DNA]</scope>
    <source>
        <strain evidence="7">AJ 3170</strain>
    </source>
</reference>